<sequence>MKTQPQVEITDQFIGRLIGAADAEGGPATGAPAADPGDGVVHAISQWAHTHDEAPAYN</sequence>
<name>A0ABW2D8I8_9ACTN</name>
<organism evidence="1 2">
    <name type="scientific">Glycomyces mayteni</name>
    <dbReference type="NCBI Taxonomy" id="543887"/>
    <lineage>
        <taxon>Bacteria</taxon>
        <taxon>Bacillati</taxon>
        <taxon>Actinomycetota</taxon>
        <taxon>Actinomycetes</taxon>
        <taxon>Glycomycetales</taxon>
        <taxon>Glycomycetaceae</taxon>
        <taxon>Glycomyces</taxon>
    </lineage>
</organism>
<accession>A0ABW2D8I8</accession>
<evidence type="ECO:0000313" key="2">
    <source>
        <dbReference type="Proteomes" id="UP001596470"/>
    </source>
</evidence>
<comment type="caution">
    <text evidence="1">The sequence shown here is derived from an EMBL/GenBank/DDBJ whole genome shotgun (WGS) entry which is preliminary data.</text>
</comment>
<protein>
    <submittedName>
        <fullName evidence="1">Uncharacterized protein</fullName>
    </submittedName>
</protein>
<gene>
    <name evidence="1" type="ORF">ACFQS3_09535</name>
</gene>
<keyword evidence="2" id="KW-1185">Reference proteome</keyword>
<evidence type="ECO:0000313" key="1">
    <source>
        <dbReference type="EMBL" id="MFC6957437.1"/>
    </source>
</evidence>
<dbReference type="RefSeq" id="WP_382349031.1">
    <property type="nucleotide sequence ID" value="NZ_JBHMBP010000002.1"/>
</dbReference>
<dbReference type="Proteomes" id="UP001596470">
    <property type="component" value="Unassembled WGS sequence"/>
</dbReference>
<proteinExistence type="predicted"/>
<reference evidence="2" key="1">
    <citation type="journal article" date="2019" name="Int. J. Syst. Evol. Microbiol.">
        <title>The Global Catalogue of Microorganisms (GCM) 10K type strain sequencing project: providing services to taxonomists for standard genome sequencing and annotation.</title>
        <authorList>
            <consortium name="The Broad Institute Genomics Platform"/>
            <consortium name="The Broad Institute Genome Sequencing Center for Infectious Disease"/>
            <person name="Wu L."/>
            <person name="Ma J."/>
        </authorList>
    </citation>
    <scope>NUCLEOTIDE SEQUENCE [LARGE SCALE GENOMIC DNA]</scope>
    <source>
        <strain evidence="2">KACC 12634</strain>
    </source>
</reference>
<dbReference type="EMBL" id="JBHSYS010000002">
    <property type="protein sequence ID" value="MFC6957437.1"/>
    <property type="molecule type" value="Genomic_DNA"/>
</dbReference>